<feature type="transmembrane region" description="Helical" evidence="1">
    <location>
        <begin position="479"/>
        <end position="499"/>
    </location>
</feature>
<accession>A0A1G2HUJ3</accession>
<feature type="transmembrane region" description="Helical" evidence="1">
    <location>
        <begin position="446"/>
        <end position="467"/>
    </location>
</feature>
<keyword evidence="1" id="KW-0812">Transmembrane</keyword>
<feature type="transmembrane region" description="Helical" evidence="1">
    <location>
        <begin position="511"/>
        <end position="531"/>
    </location>
</feature>
<evidence type="ECO:0000256" key="1">
    <source>
        <dbReference type="SAM" id="Phobius"/>
    </source>
</evidence>
<keyword evidence="1" id="KW-1133">Transmembrane helix</keyword>
<name>A0A1G2HUJ3_9BACT</name>
<organism evidence="2 3">
    <name type="scientific">Candidatus Staskawiczbacteria bacterium RIFCSPHIGHO2_01_FULL_41_41</name>
    <dbReference type="NCBI Taxonomy" id="1802203"/>
    <lineage>
        <taxon>Bacteria</taxon>
        <taxon>Candidatus Staskawicziibacteriota</taxon>
    </lineage>
</organism>
<dbReference type="AlphaFoldDB" id="A0A1G2HUJ3"/>
<evidence type="ECO:0000313" key="2">
    <source>
        <dbReference type="EMBL" id="OGZ66192.1"/>
    </source>
</evidence>
<keyword evidence="1" id="KW-0472">Membrane</keyword>
<evidence type="ECO:0000313" key="3">
    <source>
        <dbReference type="Proteomes" id="UP000178774"/>
    </source>
</evidence>
<protein>
    <submittedName>
        <fullName evidence="2">Uncharacterized protein</fullName>
    </submittedName>
</protein>
<feature type="transmembrane region" description="Helical" evidence="1">
    <location>
        <begin position="419"/>
        <end position="440"/>
    </location>
</feature>
<feature type="transmembrane region" description="Helical" evidence="1">
    <location>
        <begin position="357"/>
        <end position="377"/>
    </location>
</feature>
<comment type="caution">
    <text evidence="2">The sequence shown here is derived from an EMBL/GenBank/DDBJ whole genome shotgun (WGS) entry which is preliminary data.</text>
</comment>
<dbReference type="EMBL" id="MHOP01000008">
    <property type="protein sequence ID" value="OGZ66192.1"/>
    <property type="molecule type" value="Genomic_DNA"/>
</dbReference>
<dbReference type="Proteomes" id="UP000178774">
    <property type="component" value="Unassembled WGS sequence"/>
</dbReference>
<feature type="transmembrane region" description="Helical" evidence="1">
    <location>
        <begin position="322"/>
        <end position="345"/>
    </location>
</feature>
<proteinExistence type="predicted"/>
<reference evidence="2 3" key="1">
    <citation type="journal article" date="2016" name="Nat. Commun.">
        <title>Thousands of microbial genomes shed light on interconnected biogeochemical processes in an aquifer system.</title>
        <authorList>
            <person name="Anantharaman K."/>
            <person name="Brown C.T."/>
            <person name="Hug L.A."/>
            <person name="Sharon I."/>
            <person name="Castelle C.J."/>
            <person name="Probst A.J."/>
            <person name="Thomas B.C."/>
            <person name="Singh A."/>
            <person name="Wilkins M.J."/>
            <person name="Karaoz U."/>
            <person name="Brodie E.L."/>
            <person name="Williams K.H."/>
            <person name="Hubbard S.S."/>
            <person name="Banfield J.F."/>
        </authorList>
    </citation>
    <scope>NUCLEOTIDE SEQUENCE [LARGE SCALE GENOMIC DNA]</scope>
</reference>
<sequence>MNELTQSTKELIEKYSLWQKSLKPTGGAPTIHVDEVASKFASFYEHIRTIIDWKEEHLMRRAAIIRKLKRRFLDLELNNFTTQNVAEPLVLELVRGGWFLNDTIEESKVSDVQRIIEKYVFILKNNPENKKGKAGLNFYHDLLEIAACEIEETLAPSLKEMALIDYMFSHMQERIQVQEAVYRIGLLKKEDTNLQIYIAVQQALFKFDTPIINYNLMKYKYPYWDNPSEAQLAAIAQHIYKILKTLEQDLQHPLAKKFYAICEKYDTPYLLLGDVLAKNLAAQADETEKIMNQLQNPAFLEGAIREAYAARLLDLKAKIRRAAVYSTASIFITKIVSLILLEFILAKLFSDGDINPLSLAADVAIPTALMAVLIATIKPPSTKNMTLAIMETFKIVHKKDVPDIYEIKLPKKRGVSTRLMLSFIYLMGAVVSFGGIYWVFNYLHFPVSSIIINIIFIALILFAGTAVRSRSEELTIESGGGGLFMFISDVLLLPITGAGRWMSHKWKKYNAITTFFNVLIDMPFSVFIEFLEKWRYFIKDKKEEMR</sequence>
<gene>
    <name evidence="2" type="ORF">A2822_04155</name>
</gene>